<evidence type="ECO:0000256" key="1">
    <source>
        <dbReference type="ARBA" id="ARBA00004651"/>
    </source>
</evidence>
<dbReference type="Gene3D" id="3.40.720.10">
    <property type="entry name" value="Alkaline Phosphatase, subunit A"/>
    <property type="match status" value="1"/>
</dbReference>
<comment type="subcellular location">
    <subcellularLocation>
        <location evidence="1">Cell membrane</location>
        <topology evidence="1">Multi-pass membrane protein</topology>
    </subcellularLocation>
</comment>
<dbReference type="GO" id="GO:0005886">
    <property type="term" value="C:plasma membrane"/>
    <property type="evidence" value="ECO:0007669"/>
    <property type="project" value="UniProtKB-SubCell"/>
</dbReference>
<dbReference type="InterPro" id="IPR000917">
    <property type="entry name" value="Sulfatase_N"/>
</dbReference>
<evidence type="ECO:0000256" key="6">
    <source>
        <dbReference type="SAM" id="Phobius"/>
    </source>
</evidence>
<name>A0AAW8C9Q1_9PAST</name>
<reference evidence="8 9" key="1">
    <citation type="journal article" date="2023" name="Front. Microbiol.">
        <title>Phylogeography and host specificity of Pasteurellaceae pathogenic to sea-farmed fish in the north-east Atlantic.</title>
        <authorList>
            <person name="Gulla S."/>
            <person name="Colquhoun D.J."/>
            <person name="Olsen A.B."/>
            <person name="Spilsberg B."/>
            <person name="Lagesen K."/>
            <person name="Aakesson C.P."/>
            <person name="Strom S."/>
            <person name="Manji F."/>
            <person name="Birkbeck T.H."/>
            <person name="Nilsen H.K."/>
        </authorList>
    </citation>
    <scope>NUCLEOTIDE SEQUENCE [LARGE SCALE GENOMIC DNA]</scope>
    <source>
        <strain evidence="8 9">NVIB3131</strain>
    </source>
</reference>
<evidence type="ECO:0000256" key="3">
    <source>
        <dbReference type="ARBA" id="ARBA00022692"/>
    </source>
</evidence>
<dbReference type="Proteomes" id="UP001226020">
    <property type="component" value="Unassembled WGS sequence"/>
</dbReference>
<organism evidence="8 9">
    <name type="scientific">Phocoenobacter atlanticus subsp. atlanticus</name>
    <dbReference type="NCBI Taxonomy" id="3061285"/>
    <lineage>
        <taxon>Bacteria</taxon>
        <taxon>Pseudomonadati</taxon>
        <taxon>Pseudomonadota</taxon>
        <taxon>Gammaproteobacteria</taxon>
        <taxon>Pasteurellales</taxon>
        <taxon>Pasteurellaceae</taxon>
        <taxon>Phocoenobacter</taxon>
        <taxon>Phocoenobacter atlanticus</taxon>
    </lineage>
</organism>
<accession>A0AAW8C9Q1</accession>
<keyword evidence="5 6" id="KW-0472">Membrane</keyword>
<dbReference type="PANTHER" id="PTHR47371:SF3">
    <property type="entry name" value="PHOSPHOGLYCEROL TRANSFERASE I"/>
    <property type="match status" value="1"/>
</dbReference>
<proteinExistence type="predicted"/>
<protein>
    <submittedName>
        <fullName evidence="8">LTA synthase family protein</fullName>
    </submittedName>
</protein>
<keyword evidence="3 6" id="KW-0812">Transmembrane</keyword>
<dbReference type="AlphaFoldDB" id="A0AAW8C9Q1"/>
<dbReference type="PANTHER" id="PTHR47371">
    <property type="entry name" value="LIPOTEICHOIC ACID SYNTHASE"/>
    <property type="match status" value="1"/>
</dbReference>
<keyword evidence="9" id="KW-1185">Reference proteome</keyword>
<keyword evidence="2" id="KW-1003">Cell membrane</keyword>
<dbReference type="SUPFAM" id="SSF53649">
    <property type="entry name" value="Alkaline phosphatase-like"/>
    <property type="match status" value="1"/>
</dbReference>
<feature type="transmembrane region" description="Helical" evidence="6">
    <location>
        <begin position="66"/>
        <end position="89"/>
    </location>
</feature>
<dbReference type="RefSeq" id="WP_306350969.1">
    <property type="nucleotide sequence ID" value="NZ_JASAWV010000003.1"/>
</dbReference>
<dbReference type="CDD" id="cd16015">
    <property type="entry name" value="LTA_synthase"/>
    <property type="match status" value="1"/>
</dbReference>
<evidence type="ECO:0000256" key="4">
    <source>
        <dbReference type="ARBA" id="ARBA00022989"/>
    </source>
</evidence>
<feature type="domain" description="Sulfatase N-terminal" evidence="7">
    <location>
        <begin position="253"/>
        <end position="544"/>
    </location>
</feature>
<comment type="caution">
    <text evidence="8">The sequence shown here is derived from an EMBL/GenBank/DDBJ whole genome shotgun (WGS) entry which is preliminary data.</text>
</comment>
<keyword evidence="4 6" id="KW-1133">Transmembrane helix</keyword>
<evidence type="ECO:0000313" key="8">
    <source>
        <dbReference type="EMBL" id="MDP8147983.1"/>
    </source>
</evidence>
<feature type="transmembrane region" description="Helical" evidence="6">
    <location>
        <begin position="124"/>
        <end position="143"/>
    </location>
</feature>
<sequence>MLTRETMIAHFLPQEMKNTENNKKAIQRMRVLGARFDIKVVALTLLFPCLYLLIASLFHSTLTANIFSSIIFIVSFIFTVIIIGNYYYFKTYNNYYDVFIFGLVEDDTKAVLQNMYDDYPMIKIILGITISSFIASYFSYFMISDIQSNMEISFLHIMSIILFITICVFLIRGTIHSKPLGRIHAQVSSLSIINKLVPNGIICLNWAVEDRKRDISFEAVDESEGKALIKNSLGKETLISKTAKNDYIEEHKPNVVFALMESFGSNILQYDNPQTNDLLGNLRPYFENEIVFKRFLATANGTAPTLAHLYFNSPIQNISQSIVQNIKLKETPFLTYKKKGYKTIFITSGNMMWRNLANYLPLQGVDEMYDQNDLMDTFANARETLSYWGVADEYAFKLAEKLLDKSDEPLFISILTITNHPPYEPPKQYQAKPVDSNVLKGMFGRDNQERANLLTTYQYAANELGNFITNVKASKKSDNTIISASGDHHMRGITNNDLPAQLFLTYAVPFFIYIPEKLKAHLNINYNPLMIGSHKDVMPTLYSLSLSDTEYWATGVNLLATDYLTDKFAYNSEVFADEQGAIDLKSEDFTQYKWNSDNILLLDSTDIEHNKIEKITTYQKLLYWQSNYLVKGYKN</sequence>
<gene>
    <name evidence="8" type="ORF">QJU57_02670</name>
</gene>
<feature type="transmembrane region" description="Helical" evidence="6">
    <location>
        <begin position="155"/>
        <end position="175"/>
    </location>
</feature>
<dbReference type="InterPro" id="IPR050448">
    <property type="entry name" value="OpgB/LTA_synthase_biosynth"/>
</dbReference>
<dbReference type="InterPro" id="IPR017850">
    <property type="entry name" value="Alkaline_phosphatase_core_sf"/>
</dbReference>
<evidence type="ECO:0000256" key="5">
    <source>
        <dbReference type="ARBA" id="ARBA00023136"/>
    </source>
</evidence>
<evidence type="ECO:0000313" key="9">
    <source>
        <dbReference type="Proteomes" id="UP001226020"/>
    </source>
</evidence>
<evidence type="ECO:0000259" key="7">
    <source>
        <dbReference type="Pfam" id="PF00884"/>
    </source>
</evidence>
<dbReference type="EMBL" id="JASAXT010000003">
    <property type="protein sequence ID" value="MDP8147983.1"/>
    <property type="molecule type" value="Genomic_DNA"/>
</dbReference>
<evidence type="ECO:0000256" key="2">
    <source>
        <dbReference type="ARBA" id="ARBA00022475"/>
    </source>
</evidence>
<feature type="transmembrane region" description="Helical" evidence="6">
    <location>
        <begin position="38"/>
        <end position="60"/>
    </location>
</feature>
<dbReference type="Pfam" id="PF00884">
    <property type="entry name" value="Sulfatase"/>
    <property type="match status" value="1"/>
</dbReference>